<evidence type="ECO:0000313" key="2">
    <source>
        <dbReference type="Proteomes" id="UP000305848"/>
    </source>
</evidence>
<dbReference type="Proteomes" id="UP000305848">
    <property type="component" value="Unassembled WGS sequence"/>
</dbReference>
<protein>
    <recommendedName>
        <fullName evidence="3">Asl1-like glycosyl hydrolase catalytic domain-containing protein</fullName>
    </recommendedName>
</protein>
<dbReference type="RefSeq" id="WP_137260699.1">
    <property type="nucleotide sequence ID" value="NZ_SZQL01000003.1"/>
</dbReference>
<name>A0A4U3L6Y5_9BACT</name>
<dbReference type="SUPFAM" id="SSF51445">
    <property type="entry name" value="(Trans)glycosidases"/>
    <property type="match status" value="1"/>
</dbReference>
<reference evidence="1 2" key="1">
    <citation type="submission" date="2019-05" db="EMBL/GenBank/DDBJ databases">
        <title>Panacibacter sp. strain 17mud1-8 Genome sequencing and assembly.</title>
        <authorList>
            <person name="Chhetri G."/>
        </authorList>
    </citation>
    <scope>NUCLEOTIDE SEQUENCE [LARGE SCALE GENOMIC DNA]</scope>
    <source>
        <strain evidence="1 2">17mud1-8</strain>
    </source>
</reference>
<gene>
    <name evidence="1" type="ORF">FC093_05210</name>
</gene>
<keyword evidence="2" id="KW-1185">Reference proteome</keyword>
<dbReference type="InterPro" id="IPR017853">
    <property type="entry name" value="GH"/>
</dbReference>
<dbReference type="EMBL" id="SZQL01000003">
    <property type="protein sequence ID" value="TKK70154.1"/>
    <property type="molecule type" value="Genomic_DNA"/>
</dbReference>
<sequence>MVIHFIKSQLFKLYSFASTIKHSGAFSLFRSLKSVFRFLVAEQHARRWCVAKSYPVFAAAVAVCLCSCQKEKLNDSATLNSTSSSGSSAEARSGFGLPWQHKDPVILYGSLIDAPETGNSAEFEFAVGDQLGISCLRERVVVPARSLSVNLVPELNTRYKVLLNFVTPNSSDGSLLPFVSDLVQYQIDLNNILNTFTVMPEVAVIENEEGNRFYYSGTASEYIDQLNAAILVMHARGIKVANGGLGGGLEYLVYQDLLDQGKEDAAEEFRKITHVTPNNPHTQEKGAFVDELLTNYATMDLDYVNFHWKCSSPDDVEALEDAINYLKKRCNKPIISNELGQFDKDPNTLLEMMQLCTDAKMPYVLWYSPDENAGKRDTPLQHNDATLTRTGVAYQGFLAD</sequence>
<dbReference type="Gene3D" id="3.20.20.80">
    <property type="entry name" value="Glycosidases"/>
    <property type="match status" value="1"/>
</dbReference>
<proteinExistence type="predicted"/>
<evidence type="ECO:0008006" key="3">
    <source>
        <dbReference type="Google" id="ProtNLM"/>
    </source>
</evidence>
<comment type="caution">
    <text evidence="1">The sequence shown here is derived from an EMBL/GenBank/DDBJ whole genome shotgun (WGS) entry which is preliminary data.</text>
</comment>
<evidence type="ECO:0000313" key="1">
    <source>
        <dbReference type="EMBL" id="TKK70154.1"/>
    </source>
</evidence>
<accession>A0A4U3L6Y5</accession>
<dbReference type="OrthoDB" id="9801163at2"/>
<dbReference type="AlphaFoldDB" id="A0A4U3L6Y5"/>
<organism evidence="1 2">
    <name type="scientific">Ilyomonas limi</name>
    <dbReference type="NCBI Taxonomy" id="2575867"/>
    <lineage>
        <taxon>Bacteria</taxon>
        <taxon>Pseudomonadati</taxon>
        <taxon>Bacteroidota</taxon>
        <taxon>Chitinophagia</taxon>
        <taxon>Chitinophagales</taxon>
        <taxon>Chitinophagaceae</taxon>
        <taxon>Ilyomonas</taxon>
    </lineage>
</organism>